<dbReference type="Proteomes" id="UP001596084">
    <property type="component" value="Unassembled WGS sequence"/>
</dbReference>
<feature type="domain" description="Gfo/Idh/MocA-like oxidoreductase N-terminal" evidence="1">
    <location>
        <begin position="4"/>
        <end position="122"/>
    </location>
</feature>
<evidence type="ECO:0000313" key="3">
    <source>
        <dbReference type="EMBL" id="MFC5521916.1"/>
    </source>
</evidence>
<evidence type="ECO:0000259" key="2">
    <source>
        <dbReference type="Pfam" id="PF02894"/>
    </source>
</evidence>
<dbReference type="InterPro" id="IPR004104">
    <property type="entry name" value="Gfo/Idh/MocA-like_OxRdtase_C"/>
</dbReference>
<dbReference type="SUPFAM" id="SSF51735">
    <property type="entry name" value="NAD(P)-binding Rossmann-fold domains"/>
    <property type="match status" value="1"/>
</dbReference>
<protein>
    <submittedName>
        <fullName evidence="3">Gfo/Idh/MocA family protein</fullName>
    </submittedName>
</protein>
<evidence type="ECO:0000313" key="4">
    <source>
        <dbReference type="Proteomes" id="UP001596084"/>
    </source>
</evidence>
<dbReference type="PANTHER" id="PTHR43377:SF2">
    <property type="entry name" value="BINDING ROSSMANN FOLD OXIDOREDUCTASE, PUTATIVE (AFU_ORTHOLOGUE AFUA_4G00560)-RELATED"/>
    <property type="match status" value="1"/>
</dbReference>
<dbReference type="RefSeq" id="WP_068834409.1">
    <property type="nucleotide sequence ID" value="NZ_JBHSMX010000020.1"/>
</dbReference>
<reference evidence="4" key="1">
    <citation type="journal article" date="2019" name="Int. J. Syst. Evol. Microbiol.">
        <title>The Global Catalogue of Microorganisms (GCM) 10K type strain sequencing project: providing services to taxonomists for standard genome sequencing and annotation.</title>
        <authorList>
            <consortium name="The Broad Institute Genomics Platform"/>
            <consortium name="The Broad Institute Genome Sequencing Center for Infectious Disease"/>
            <person name="Wu L."/>
            <person name="Ma J."/>
        </authorList>
    </citation>
    <scope>NUCLEOTIDE SEQUENCE [LARGE SCALE GENOMIC DNA]</scope>
    <source>
        <strain evidence="4">CGMCC 4.7277</strain>
    </source>
</reference>
<proteinExistence type="predicted"/>
<name>A0ABW0QAJ8_9BURK</name>
<dbReference type="EMBL" id="JBHSMX010000020">
    <property type="protein sequence ID" value="MFC5521916.1"/>
    <property type="molecule type" value="Genomic_DNA"/>
</dbReference>
<dbReference type="PANTHER" id="PTHR43377">
    <property type="entry name" value="BILIVERDIN REDUCTASE A"/>
    <property type="match status" value="1"/>
</dbReference>
<dbReference type="Gene3D" id="3.30.360.10">
    <property type="entry name" value="Dihydrodipicolinate Reductase, domain 2"/>
    <property type="match status" value="1"/>
</dbReference>
<evidence type="ECO:0000259" key="1">
    <source>
        <dbReference type="Pfam" id="PF01408"/>
    </source>
</evidence>
<dbReference type="SUPFAM" id="SSF55347">
    <property type="entry name" value="Glyceraldehyde-3-phosphate dehydrogenase-like, C-terminal domain"/>
    <property type="match status" value="1"/>
</dbReference>
<accession>A0ABW0QAJ8</accession>
<gene>
    <name evidence="3" type="ORF">ACFPP7_13485</name>
</gene>
<dbReference type="InterPro" id="IPR051450">
    <property type="entry name" value="Gfo/Idh/MocA_Oxidoreductases"/>
</dbReference>
<dbReference type="InterPro" id="IPR000683">
    <property type="entry name" value="Gfo/Idh/MocA-like_OxRdtase_N"/>
</dbReference>
<feature type="domain" description="Gfo/Idh/MocA-like oxidoreductase C-terminal" evidence="2">
    <location>
        <begin position="166"/>
        <end position="329"/>
    </location>
</feature>
<dbReference type="Gene3D" id="3.40.50.720">
    <property type="entry name" value="NAD(P)-binding Rossmann-like Domain"/>
    <property type="match status" value="1"/>
</dbReference>
<dbReference type="Pfam" id="PF01408">
    <property type="entry name" value="GFO_IDH_MocA"/>
    <property type="match status" value="1"/>
</dbReference>
<dbReference type="InterPro" id="IPR036291">
    <property type="entry name" value="NAD(P)-bd_dom_sf"/>
</dbReference>
<keyword evidence="4" id="KW-1185">Reference proteome</keyword>
<dbReference type="Pfam" id="PF02894">
    <property type="entry name" value="GFO_IDH_MocA_C"/>
    <property type="match status" value="1"/>
</dbReference>
<comment type="caution">
    <text evidence="3">The sequence shown here is derived from an EMBL/GenBank/DDBJ whole genome shotgun (WGS) entry which is preliminary data.</text>
</comment>
<organism evidence="3 4">
    <name type="scientific">Polaromonas jejuensis</name>
    <dbReference type="NCBI Taxonomy" id="457502"/>
    <lineage>
        <taxon>Bacteria</taxon>
        <taxon>Pseudomonadati</taxon>
        <taxon>Pseudomonadota</taxon>
        <taxon>Betaproteobacteria</taxon>
        <taxon>Burkholderiales</taxon>
        <taxon>Comamonadaceae</taxon>
        <taxon>Polaromonas</taxon>
    </lineage>
</organism>
<sequence>MTRRVVWVGCGRHAEQMLLPQLSRHDIELVGVCDINLAAAEMVARRYGVQHVATDYKELLALPSIDVVGMAAGPVQHRDISIAALNRGINVFMEKPCGATAADAKAIQAAARAAGKTVGVGFMKRYSTGNRMAYNVVKSPEFGKVSAFFGEYMTAPTYFTGNVDYTGFYLHHCVHYMDLVRYYVAPVTSVTVFRNEISPGKQVLHVHFGFENGAIGTVVMGTIQSRGTPVERIQVMGDQRRVEVDGVIEVNYFRNPPFKADDPAASLTDGVDTLSWKPNFTAAANEDFKGYNALFAAYFDALDGKATDLPTIDDGVLAMQVLEAMLEGIANPGKTIALSHR</sequence>